<dbReference type="EMBL" id="LEKT01000053">
    <property type="protein sequence ID" value="KMO85619.1"/>
    <property type="molecule type" value="Genomic_DNA"/>
</dbReference>
<dbReference type="OrthoDB" id="9815923at2"/>
<dbReference type="Pfam" id="PF00535">
    <property type="entry name" value="Glycos_transf_2"/>
    <property type="match status" value="1"/>
</dbReference>
<gene>
    <name evidence="2" type="ORF">AB840_12500</name>
</gene>
<dbReference type="AlphaFoldDB" id="A0A0J6WT00"/>
<organism evidence="2 3">
    <name type="scientific">Megasphaera cerevisiae DSM 20462</name>
    <dbReference type="NCBI Taxonomy" id="1122219"/>
    <lineage>
        <taxon>Bacteria</taxon>
        <taxon>Bacillati</taxon>
        <taxon>Bacillota</taxon>
        <taxon>Negativicutes</taxon>
        <taxon>Veillonellales</taxon>
        <taxon>Veillonellaceae</taxon>
        <taxon>Megasphaera</taxon>
    </lineage>
</organism>
<dbReference type="InParanoid" id="A0A0J6WT00"/>
<dbReference type="SUPFAM" id="SSF53448">
    <property type="entry name" value="Nucleotide-diphospho-sugar transferases"/>
    <property type="match status" value="1"/>
</dbReference>
<dbReference type="GO" id="GO:0016740">
    <property type="term" value="F:transferase activity"/>
    <property type="evidence" value="ECO:0007669"/>
    <property type="project" value="UniProtKB-KW"/>
</dbReference>
<comment type="caution">
    <text evidence="2">The sequence shown here is derived from an EMBL/GenBank/DDBJ whole genome shotgun (WGS) entry which is preliminary data.</text>
</comment>
<dbReference type="PANTHER" id="PTHR43630:SF2">
    <property type="entry name" value="GLYCOSYLTRANSFERASE"/>
    <property type="match status" value="1"/>
</dbReference>
<protein>
    <submittedName>
        <fullName evidence="2">Beta-1,4-glucosyltransferase</fullName>
    </submittedName>
</protein>
<dbReference type="RefSeq" id="WP_048515180.1">
    <property type="nucleotide sequence ID" value="NZ_FUXD01000038.1"/>
</dbReference>
<proteinExistence type="predicted"/>
<dbReference type="Gene3D" id="3.90.550.10">
    <property type="entry name" value="Spore Coat Polysaccharide Biosynthesis Protein SpsA, Chain A"/>
    <property type="match status" value="1"/>
</dbReference>
<evidence type="ECO:0000259" key="1">
    <source>
        <dbReference type="Pfam" id="PF00535"/>
    </source>
</evidence>
<keyword evidence="3" id="KW-1185">Reference proteome</keyword>
<evidence type="ECO:0000313" key="3">
    <source>
        <dbReference type="Proteomes" id="UP000036503"/>
    </source>
</evidence>
<sequence length="252" mass="29620">MSKITALILAKNEETNIRDCIQSVHFVDEILVIDDFSIDLTSNIAREMGATVIQRSMDGDWGSQQTFAIQHAQSDWVLFIDADERISELLAKEILDVVADGTPQAYWILRENKFHYNQATHGVLRPDYVNRLFPAKNSYVTGYVHPKIVTPYPNKKLQHVMYHYTYDNWDQYLSKLNNYTRLAAEKYKENNKKCGFMRDIVLRPLWAFIKVYILNKGFLDGKMGWILSVNHYFYTMNKYVKLYYLYKNNGKL</sequence>
<dbReference type="Proteomes" id="UP000036503">
    <property type="component" value="Unassembled WGS sequence"/>
</dbReference>
<dbReference type="PANTHER" id="PTHR43630">
    <property type="entry name" value="POLY-BETA-1,6-N-ACETYL-D-GLUCOSAMINE SYNTHASE"/>
    <property type="match status" value="1"/>
</dbReference>
<dbReference type="CDD" id="cd02511">
    <property type="entry name" value="Beta4Glucosyltransferase"/>
    <property type="match status" value="1"/>
</dbReference>
<dbReference type="PATRIC" id="fig|1122219.3.peg.2577"/>
<dbReference type="STRING" id="39029.BSR42_00015"/>
<reference evidence="2 3" key="1">
    <citation type="submission" date="2015-06" db="EMBL/GenBank/DDBJ databases">
        <title>Draft genome sequence of beer spoilage bacterium Megasphaera cerevisiae type strain 20462.</title>
        <authorList>
            <person name="Kutumbaka K."/>
            <person name="Pasmowitz J."/>
            <person name="Mategko J."/>
            <person name="Reyes D."/>
            <person name="Friedrich A."/>
            <person name="Han S."/>
            <person name="Martens-Habbena W."/>
            <person name="Neal-McKinney J."/>
            <person name="Janagama H.K."/>
            <person name="Nadala C."/>
            <person name="Samadpour M."/>
        </authorList>
    </citation>
    <scope>NUCLEOTIDE SEQUENCE [LARGE SCALE GENOMIC DNA]</scope>
    <source>
        <strain evidence="2 3">DSM 20462</strain>
    </source>
</reference>
<accession>A0A0J6WT00</accession>
<dbReference type="InterPro" id="IPR001173">
    <property type="entry name" value="Glyco_trans_2-like"/>
</dbReference>
<evidence type="ECO:0000313" key="2">
    <source>
        <dbReference type="EMBL" id="KMO85619.1"/>
    </source>
</evidence>
<name>A0A0J6WT00_9FIRM</name>
<keyword evidence="2" id="KW-0808">Transferase</keyword>
<dbReference type="InterPro" id="IPR029044">
    <property type="entry name" value="Nucleotide-diphossugar_trans"/>
</dbReference>
<feature type="domain" description="Glycosyltransferase 2-like" evidence="1">
    <location>
        <begin position="7"/>
        <end position="112"/>
    </location>
</feature>